<feature type="compositionally biased region" description="Basic and acidic residues" evidence="1">
    <location>
        <begin position="383"/>
        <end position="406"/>
    </location>
</feature>
<organism evidence="2 3">
    <name type="scientific">Kipferlia bialata</name>
    <dbReference type="NCBI Taxonomy" id="797122"/>
    <lineage>
        <taxon>Eukaryota</taxon>
        <taxon>Metamonada</taxon>
        <taxon>Carpediemonas-like organisms</taxon>
        <taxon>Kipferlia</taxon>
    </lineage>
</organism>
<feature type="compositionally biased region" description="Acidic residues" evidence="1">
    <location>
        <begin position="773"/>
        <end position="782"/>
    </location>
</feature>
<feature type="region of interest" description="Disordered" evidence="1">
    <location>
        <begin position="356"/>
        <end position="406"/>
    </location>
</feature>
<feature type="compositionally biased region" description="Low complexity" evidence="1">
    <location>
        <begin position="1045"/>
        <end position="1054"/>
    </location>
</feature>
<evidence type="ECO:0000313" key="2">
    <source>
        <dbReference type="EMBL" id="GIQ80109.1"/>
    </source>
</evidence>
<evidence type="ECO:0000256" key="1">
    <source>
        <dbReference type="SAM" id="MobiDB-lite"/>
    </source>
</evidence>
<feature type="region of interest" description="Disordered" evidence="1">
    <location>
        <begin position="18"/>
        <end position="99"/>
    </location>
</feature>
<feature type="region of interest" description="Disordered" evidence="1">
    <location>
        <begin position="477"/>
        <end position="1023"/>
    </location>
</feature>
<feature type="region of interest" description="Disordered" evidence="1">
    <location>
        <begin position="1137"/>
        <end position="1180"/>
    </location>
</feature>
<comment type="caution">
    <text evidence="2">The sequence shown here is derived from an EMBL/GenBank/DDBJ whole genome shotgun (WGS) entry which is preliminary data.</text>
</comment>
<feature type="compositionally biased region" description="Basic and acidic residues" evidence="1">
    <location>
        <begin position="156"/>
        <end position="170"/>
    </location>
</feature>
<feature type="compositionally biased region" description="Low complexity" evidence="1">
    <location>
        <begin position="836"/>
        <end position="850"/>
    </location>
</feature>
<protein>
    <submittedName>
        <fullName evidence="2">Uncharacterized protein</fullName>
    </submittedName>
</protein>
<feature type="compositionally biased region" description="Low complexity" evidence="1">
    <location>
        <begin position="1265"/>
        <end position="1276"/>
    </location>
</feature>
<proteinExistence type="predicted"/>
<feature type="compositionally biased region" description="Basic and acidic residues" evidence="1">
    <location>
        <begin position="18"/>
        <end position="85"/>
    </location>
</feature>
<feature type="compositionally biased region" description="Polar residues" evidence="1">
    <location>
        <begin position="1309"/>
        <end position="1329"/>
    </location>
</feature>
<dbReference type="EMBL" id="BDIP01000106">
    <property type="protein sequence ID" value="GIQ80109.1"/>
    <property type="molecule type" value="Genomic_DNA"/>
</dbReference>
<feature type="compositionally biased region" description="Polar residues" evidence="1">
    <location>
        <begin position="851"/>
        <end position="865"/>
    </location>
</feature>
<feature type="compositionally biased region" description="Basic and acidic residues" evidence="1">
    <location>
        <begin position="878"/>
        <end position="895"/>
    </location>
</feature>
<feature type="compositionally biased region" description="Polar residues" evidence="1">
    <location>
        <begin position="592"/>
        <end position="603"/>
    </location>
</feature>
<feature type="compositionally biased region" description="Low complexity" evidence="1">
    <location>
        <begin position="660"/>
        <end position="673"/>
    </location>
</feature>
<feature type="compositionally biased region" description="Polar residues" evidence="1">
    <location>
        <begin position="718"/>
        <end position="729"/>
    </location>
</feature>
<feature type="region of interest" description="Disordered" evidence="1">
    <location>
        <begin position="145"/>
        <end position="170"/>
    </location>
</feature>
<feature type="compositionally biased region" description="Low complexity" evidence="1">
    <location>
        <begin position="1163"/>
        <end position="1180"/>
    </location>
</feature>
<name>A0A9K3CN48_9EUKA</name>
<accession>A0A9K3CN48</accession>
<feature type="compositionally biased region" description="Basic and acidic residues" evidence="1">
    <location>
        <begin position="761"/>
        <end position="772"/>
    </location>
</feature>
<feature type="compositionally biased region" description="Basic and acidic residues" evidence="1">
    <location>
        <begin position="356"/>
        <end position="376"/>
    </location>
</feature>
<gene>
    <name evidence="2" type="ORF">KIPB_000855</name>
</gene>
<feature type="region of interest" description="Disordered" evidence="1">
    <location>
        <begin position="1039"/>
        <end position="1067"/>
    </location>
</feature>
<dbReference type="Proteomes" id="UP000265618">
    <property type="component" value="Unassembled WGS sequence"/>
</dbReference>
<reference evidence="2 3" key="1">
    <citation type="journal article" date="2018" name="PLoS ONE">
        <title>The draft genome of Kipferlia bialata reveals reductive genome evolution in fornicate parasites.</title>
        <authorList>
            <person name="Tanifuji G."/>
            <person name="Takabayashi S."/>
            <person name="Kume K."/>
            <person name="Takagi M."/>
            <person name="Nakayama T."/>
            <person name="Kamikawa R."/>
            <person name="Inagaki Y."/>
            <person name="Hashimoto T."/>
        </authorList>
    </citation>
    <scope>NUCLEOTIDE SEQUENCE [LARGE SCALE GENOMIC DNA]</scope>
    <source>
        <strain evidence="2">NY0173</strain>
    </source>
</reference>
<feature type="compositionally biased region" description="Polar residues" evidence="1">
    <location>
        <begin position="987"/>
        <end position="1005"/>
    </location>
</feature>
<feature type="compositionally biased region" description="Low complexity" evidence="1">
    <location>
        <begin position="707"/>
        <end position="717"/>
    </location>
</feature>
<feature type="compositionally biased region" description="Acidic residues" evidence="1">
    <location>
        <begin position="914"/>
        <end position="924"/>
    </location>
</feature>
<feature type="region of interest" description="Disordered" evidence="1">
    <location>
        <begin position="1256"/>
        <end position="1407"/>
    </location>
</feature>
<feature type="compositionally biased region" description="Low complexity" evidence="1">
    <location>
        <begin position="145"/>
        <end position="154"/>
    </location>
</feature>
<evidence type="ECO:0000313" key="3">
    <source>
        <dbReference type="Proteomes" id="UP000265618"/>
    </source>
</evidence>
<feature type="compositionally biased region" description="Low complexity" evidence="1">
    <location>
        <begin position="1345"/>
        <end position="1407"/>
    </location>
</feature>
<keyword evidence="3" id="KW-1185">Reference proteome</keyword>
<feature type="compositionally biased region" description="Low complexity" evidence="1">
    <location>
        <begin position="928"/>
        <end position="938"/>
    </location>
</feature>
<sequence length="1407" mass="153208">MIRIVELDIEVVRVRAGYDGRERERPRESYGRERVREGERERVPVYYREERSRERERPRERVYQRYSEERRPAPPEYRERGRERVYASQESAPWDPRHVTSPVVPQVVAERESMEVVDDSESEEVCYNVEALASVASQEVYQAPAPSYPHAASSQDPRDPRDPRVMEDARGEVQRVRRELSGELADAKMLLTRAREELKIADQAYIAQREDREREKKEALAIVEGVRAESRAELDKAQGELKQLHTQLRQKTAACLAVEAERAQLETERDTLEQSFKDERVLALALKEQCEHVEGKSREIVAKAVAAALSKQSVDSMGQLEQTQAELERVKASLQSTQAQLDKMKEAENARLTAIAKEKQREKEFEERERRRERAKGGSLLDSLEKRDREKERERERERAAAQREREINARAATQRREVATLQAKLDAAQKEIKRTNEMQERLQYKIDCQNGACHDFMDLADSLEAQLRRAGFQPKVGSYTRRMSKARQDRDHNNLRRDSNGRRHEFLVHLPDGTRYAGDIDRDGGSDRDRERERDGRDRDSRDRERGSRERDNRSRDRSRGSSRDREGEREREPRVKLPDRSRDRAPRYSTIDSSVVSTRTGSKGEPKDGGWSQTETPAVPVKASRADTMAAEGEDSDLSETSDLSLSDSPPMPPPMATKPDTTAKADAATEGEGEGASGKQEGETGDVEMQEPPVGTNLLDSEETSSSSAPVSVTQRVAQTVSTVTPVDTVLEGKRPAEEEAAAEVVPDAKRRPPTPTVEKEEKGEKGEDVIELGEDGEVEAAPKVPPASTQSVPKQATPAKGGKSVWASRKAEPVLYASPCRQSTAAKRDGAEASVPPAASPSPTVSKDTTVTATATESIPQANAEAEEAVAEAEQPKEVAVDTDAPVHPETETGDVEMVETEGSGPQVEELSEDGDDAESAVDMTETVPTTEMVTAEDATMPSDSAEAEAEAVVVAEVETETETVVPADTSATEAIVPEAKDTTSSAESTQSGPSPSTFTVTIGAKVPSPSASAPVRTSRLPSVVVAHARVVRPTPSPSVAATTGTGTMPPGAPMSRPSATRSSVVIPRAKAPAPSMSLASTLGSGGLGSAGFVLPPGVSPGTAAKAMPQSVARPVSKLIPSSVVVRHTLAASVTGSPGGVPPPGSTPNRAAPHPFPASSLSSVSSSTSSTLSPGSILSASTRVSTVGARAPGALTPSPPMDTKAVQAKMDVVRAKMRVMEKEVQLSRMSPQTAKRPGPVPIPVPKWQPGAGMMQRPSPLAAQAQAQGMMGQPTQASREREREAAVERERERLRAQAEERKRWESVNQAYQQRVSGTYPSSQGMSGAQRPAVGGPYGGGPVPVYGPQSTQGQGQGQMYQQRQGPVPMQGQMQGQGQYAQPQYPQQYGYPGSQGQQQHQQQYRR</sequence>
<feature type="compositionally biased region" description="Basic and acidic residues" evidence="1">
    <location>
        <begin position="519"/>
        <end position="588"/>
    </location>
</feature>
<feature type="compositionally biased region" description="Basic and acidic residues" evidence="1">
    <location>
        <begin position="487"/>
        <end position="508"/>
    </location>
</feature>
<feature type="compositionally biased region" description="Basic and acidic residues" evidence="1">
    <location>
        <begin position="1281"/>
        <end position="1308"/>
    </location>
</feature>